<evidence type="ECO:0000313" key="3">
    <source>
        <dbReference type="Proteomes" id="UP000326711"/>
    </source>
</evidence>
<dbReference type="NCBIfam" id="TIGR00778">
    <property type="entry name" value="ahpD_dom"/>
    <property type="match status" value="1"/>
</dbReference>
<dbReference type="InterPro" id="IPR004675">
    <property type="entry name" value="AhpD_core"/>
</dbReference>
<dbReference type="SUPFAM" id="SSF69118">
    <property type="entry name" value="AhpD-like"/>
    <property type="match status" value="1"/>
</dbReference>
<dbReference type="Pfam" id="PF02627">
    <property type="entry name" value="CMD"/>
    <property type="match status" value="1"/>
</dbReference>
<dbReference type="EMBL" id="CP045032">
    <property type="protein sequence ID" value="QFQ03338.1"/>
    <property type="molecule type" value="Genomic_DNA"/>
</dbReference>
<accession>A0A5J6Z8C5</accession>
<dbReference type="GO" id="GO:0051920">
    <property type="term" value="F:peroxiredoxin activity"/>
    <property type="evidence" value="ECO:0007669"/>
    <property type="project" value="InterPro"/>
</dbReference>
<dbReference type="Gene3D" id="1.20.1290.10">
    <property type="entry name" value="AhpD-like"/>
    <property type="match status" value="1"/>
</dbReference>
<dbReference type="PANTHER" id="PTHR34846:SF7">
    <property type="entry name" value="BLL7811 PROTEIN"/>
    <property type="match status" value="1"/>
</dbReference>
<dbReference type="InterPro" id="IPR003779">
    <property type="entry name" value="CMD-like"/>
</dbReference>
<proteinExistence type="predicted"/>
<reference evidence="3" key="1">
    <citation type="submission" date="2019-10" db="EMBL/GenBank/DDBJ databases">
        <title>Complete genome sequence of Corynebacterium urogenitalis DSM 108747, isolated from the genital tract of a cow.</title>
        <authorList>
            <person name="Ruckert C."/>
            <person name="Ballas P."/>
            <person name="Wagener K."/>
            <person name="Drillich M."/>
            <person name="Kaempfer P."/>
            <person name="Busse H.-J."/>
            <person name="Ehling-Schulz M."/>
        </authorList>
    </citation>
    <scope>NUCLEOTIDE SEQUENCE [LARGE SCALE GENOMIC DNA]</scope>
    <source>
        <strain evidence="3">LMM 1652</strain>
    </source>
</reference>
<sequence>MAFMCDSLPLDEVTPGAYRALLDLLRVSRSTSRRAQLPADIRELVCVRASQLNGCNVCLDVHIPLAVRAGVAREKLAALEKRRDPPANGAVQWTEAEVAALDLAERLTLTADPRWGNKTELAQAVARAAEVFSREQIAALEWTVVTINSFNRVSILGDL</sequence>
<keyword evidence="3" id="KW-1185">Reference proteome</keyword>
<evidence type="ECO:0000313" key="2">
    <source>
        <dbReference type="EMBL" id="QFQ03338.1"/>
    </source>
</evidence>
<gene>
    <name evidence="2" type="ORF">CUROG_10015</name>
</gene>
<dbReference type="KEGG" id="cuo:CUROG_10015"/>
<dbReference type="PANTHER" id="PTHR34846">
    <property type="entry name" value="4-CARBOXYMUCONOLACTONE DECARBOXYLASE FAMILY PROTEIN (AFU_ORTHOLOGUE AFUA_6G11590)"/>
    <property type="match status" value="1"/>
</dbReference>
<feature type="domain" description="Carboxymuconolactone decarboxylase-like" evidence="1">
    <location>
        <begin position="16"/>
        <end position="93"/>
    </location>
</feature>
<dbReference type="InterPro" id="IPR029032">
    <property type="entry name" value="AhpD-like"/>
</dbReference>
<name>A0A5J6Z8C5_9CORY</name>
<organism evidence="2 3">
    <name type="scientific">Corynebacterium urogenitale</name>
    <dbReference type="NCBI Taxonomy" id="2487892"/>
    <lineage>
        <taxon>Bacteria</taxon>
        <taxon>Bacillati</taxon>
        <taxon>Actinomycetota</taxon>
        <taxon>Actinomycetes</taxon>
        <taxon>Mycobacteriales</taxon>
        <taxon>Corynebacteriaceae</taxon>
        <taxon>Corynebacterium</taxon>
    </lineage>
</organism>
<evidence type="ECO:0000259" key="1">
    <source>
        <dbReference type="Pfam" id="PF02627"/>
    </source>
</evidence>
<protein>
    <submittedName>
        <fullName evidence="2">Carboxymuconolactone decarboxylase family protein</fullName>
    </submittedName>
</protein>
<dbReference type="AlphaFoldDB" id="A0A5J6Z8C5"/>
<dbReference type="Proteomes" id="UP000326711">
    <property type="component" value="Chromosome"/>
</dbReference>